<proteinExistence type="predicted"/>
<evidence type="ECO:0000313" key="3">
    <source>
        <dbReference type="Proteomes" id="UP001499854"/>
    </source>
</evidence>
<gene>
    <name evidence="2" type="ORF">GCM10009838_68200</name>
</gene>
<accession>A0ABN2SXG4</accession>
<organism evidence="2 3">
    <name type="scientific">Catenulispora subtropica</name>
    <dbReference type="NCBI Taxonomy" id="450798"/>
    <lineage>
        <taxon>Bacteria</taxon>
        <taxon>Bacillati</taxon>
        <taxon>Actinomycetota</taxon>
        <taxon>Actinomycetes</taxon>
        <taxon>Catenulisporales</taxon>
        <taxon>Catenulisporaceae</taxon>
        <taxon>Catenulispora</taxon>
    </lineage>
</organism>
<reference evidence="2 3" key="1">
    <citation type="journal article" date="2019" name="Int. J. Syst. Evol. Microbiol.">
        <title>The Global Catalogue of Microorganisms (GCM) 10K type strain sequencing project: providing services to taxonomists for standard genome sequencing and annotation.</title>
        <authorList>
            <consortium name="The Broad Institute Genomics Platform"/>
            <consortium name="The Broad Institute Genome Sequencing Center for Infectious Disease"/>
            <person name="Wu L."/>
            <person name="Ma J."/>
        </authorList>
    </citation>
    <scope>NUCLEOTIDE SEQUENCE [LARGE SCALE GENOMIC DNA]</scope>
    <source>
        <strain evidence="2 3">JCM 16013</strain>
    </source>
</reference>
<protein>
    <submittedName>
        <fullName evidence="2">Uncharacterized protein</fullName>
    </submittedName>
</protein>
<name>A0ABN2SXG4_9ACTN</name>
<dbReference type="EMBL" id="BAAAQM010000051">
    <property type="protein sequence ID" value="GAA1994275.1"/>
    <property type="molecule type" value="Genomic_DNA"/>
</dbReference>
<feature type="region of interest" description="Disordered" evidence="1">
    <location>
        <begin position="41"/>
        <end position="72"/>
    </location>
</feature>
<keyword evidence="3" id="KW-1185">Reference proteome</keyword>
<evidence type="ECO:0000313" key="2">
    <source>
        <dbReference type="EMBL" id="GAA1994275.1"/>
    </source>
</evidence>
<feature type="compositionally biased region" description="Low complexity" evidence="1">
    <location>
        <begin position="41"/>
        <end position="65"/>
    </location>
</feature>
<sequence>MKPPANASTANTRACSGPGKLPIIACSRVVIGPDSLGSVESVPVSAASSSDGSQPVSASTAAASAMTIKIVT</sequence>
<evidence type="ECO:0000256" key="1">
    <source>
        <dbReference type="SAM" id="MobiDB-lite"/>
    </source>
</evidence>
<comment type="caution">
    <text evidence="2">The sequence shown here is derived from an EMBL/GenBank/DDBJ whole genome shotgun (WGS) entry which is preliminary data.</text>
</comment>
<dbReference type="Proteomes" id="UP001499854">
    <property type="component" value="Unassembled WGS sequence"/>
</dbReference>